<feature type="compositionally biased region" description="Basic and acidic residues" evidence="1">
    <location>
        <begin position="57"/>
        <end position="66"/>
    </location>
</feature>
<feature type="region of interest" description="Disordered" evidence="1">
    <location>
        <begin position="55"/>
        <end position="100"/>
    </location>
</feature>
<sequence length="100" mass="11009">MEPGSWKTQLETLLQIDNDLSVLPSLSLRFPFHSRPGCGTLLCHYFLHKICKTPASRTEDQKREPGWAESGGEAATPACLRAALPGEDGHSPLSPRSRPR</sequence>
<name>A0A9X9LV95_GULGU</name>
<evidence type="ECO:0000256" key="1">
    <source>
        <dbReference type="SAM" id="MobiDB-lite"/>
    </source>
</evidence>
<dbReference type="AlphaFoldDB" id="A0A9X9LV95"/>
<keyword evidence="3" id="KW-1185">Reference proteome</keyword>
<proteinExistence type="predicted"/>
<evidence type="ECO:0000313" key="2">
    <source>
        <dbReference type="EMBL" id="VCW96972.1"/>
    </source>
</evidence>
<accession>A0A9X9LV95</accession>
<dbReference type="EMBL" id="CYRY02020209">
    <property type="protein sequence ID" value="VCW96972.1"/>
    <property type="molecule type" value="Genomic_DNA"/>
</dbReference>
<gene>
    <name evidence="2" type="ORF">BN2614_LOCUS11</name>
</gene>
<protein>
    <submittedName>
        <fullName evidence="2">Uncharacterized protein</fullName>
    </submittedName>
</protein>
<organism evidence="2 3">
    <name type="scientific">Gulo gulo</name>
    <name type="common">Wolverine</name>
    <name type="synonym">Gluton</name>
    <dbReference type="NCBI Taxonomy" id="48420"/>
    <lineage>
        <taxon>Eukaryota</taxon>
        <taxon>Metazoa</taxon>
        <taxon>Chordata</taxon>
        <taxon>Craniata</taxon>
        <taxon>Vertebrata</taxon>
        <taxon>Euteleostomi</taxon>
        <taxon>Mammalia</taxon>
        <taxon>Eutheria</taxon>
        <taxon>Laurasiatheria</taxon>
        <taxon>Carnivora</taxon>
        <taxon>Caniformia</taxon>
        <taxon>Musteloidea</taxon>
        <taxon>Mustelidae</taxon>
        <taxon>Guloninae</taxon>
        <taxon>Gulo</taxon>
    </lineage>
</organism>
<comment type="caution">
    <text evidence="2">The sequence shown here is derived from an EMBL/GenBank/DDBJ whole genome shotgun (WGS) entry which is preliminary data.</text>
</comment>
<evidence type="ECO:0000313" key="3">
    <source>
        <dbReference type="Proteomes" id="UP000269945"/>
    </source>
</evidence>
<reference evidence="2 3" key="1">
    <citation type="submission" date="2018-10" db="EMBL/GenBank/DDBJ databases">
        <authorList>
            <person name="Ekblom R."/>
            <person name="Jareborg N."/>
        </authorList>
    </citation>
    <scope>NUCLEOTIDE SEQUENCE [LARGE SCALE GENOMIC DNA]</scope>
    <source>
        <tissue evidence="2">Muscle</tissue>
    </source>
</reference>
<dbReference type="Proteomes" id="UP000269945">
    <property type="component" value="Unassembled WGS sequence"/>
</dbReference>